<reference evidence="2" key="2">
    <citation type="submission" date="2021-04" db="EMBL/GenBank/DDBJ databases">
        <authorList>
            <person name="Gilroy R."/>
        </authorList>
    </citation>
    <scope>NUCLEOTIDE SEQUENCE</scope>
    <source>
        <strain evidence="2">5933</strain>
    </source>
</reference>
<dbReference type="SUPFAM" id="SSF51182">
    <property type="entry name" value="RmlC-like cupins"/>
    <property type="match status" value="1"/>
</dbReference>
<organism evidence="2 3">
    <name type="scientific">Candidatus Ruthenibacterium merdavium</name>
    <dbReference type="NCBI Taxonomy" id="2838752"/>
    <lineage>
        <taxon>Bacteria</taxon>
        <taxon>Bacillati</taxon>
        <taxon>Bacillota</taxon>
        <taxon>Clostridia</taxon>
        <taxon>Eubacteriales</taxon>
        <taxon>Oscillospiraceae</taxon>
        <taxon>Ruthenibacterium</taxon>
    </lineage>
</organism>
<protein>
    <submittedName>
        <fullName evidence="2">Mannose-1-phosphate guanylyltransferase</fullName>
    </submittedName>
</protein>
<dbReference type="EMBL" id="DWWA01000009">
    <property type="protein sequence ID" value="HJC71498.1"/>
    <property type="molecule type" value="Genomic_DNA"/>
</dbReference>
<dbReference type="Proteomes" id="UP000823918">
    <property type="component" value="Unassembled WGS sequence"/>
</dbReference>
<dbReference type="PANTHER" id="PTHR46390">
    <property type="entry name" value="MANNOSE-1-PHOSPHATE GUANYLYLTRANSFERASE"/>
    <property type="match status" value="1"/>
</dbReference>
<dbReference type="InterPro" id="IPR011051">
    <property type="entry name" value="RmlC_Cupin_sf"/>
</dbReference>
<reference evidence="2" key="1">
    <citation type="journal article" date="2021" name="PeerJ">
        <title>Extensive microbial diversity within the chicken gut microbiome revealed by metagenomics and culture.</title>
        <authorList>
            <person name="Gilroy R."/>
            <person name="Ravi A."/>
            <person name="Getino M."/>
            <person name="Pursley I."/>
            <person name="Horton D.L."/>
            <person name="Alikhan N.F."/>
            <person name="Baker D."/>
            <person name="Gharbi K."/>
            <person name="Hall N."/>
            <person name="Watson M."/>
            <person name="Adriaenssens E.M."/>
            <person name="Foster-Nyarko E."/>
            <person name="Jarju S."/>
            <person name="Secka A."/>
            <person name="Antonio M."/>
            <person name="Oren A."/>
            <person name="Chaudhuri R.R."/>
            <person name="La Ragione R."/>
            <person name="Hildebrand F."/>
            <person name="Pallen M.J."/>
        </authorList>
    </citation>
    <scope>NUCLEOTIDE SEQUENCE</scope>
    <source>
        <strain evidence="2">5933</strain>
    </source>
</reference>
<dbReference type="GO" id="GO:0009298">
    <property type="term" value="P:GDP-mannose biosynthetic process"/>
    <property type="evidence" value="ECO:0007669"/>
    <property type="project" value="TreeGrafter"/>
</dbReference>
<feature type="domain" description="Nucleotidyl transferase" evidence="1">
    <location>
        <begin position="4"/>
        <end position="267"/>
    </location>
</feature>
<dbReference type="GO" id="GO:0004475">
    <property type="term" value="F:mannose-1-phosphate guanylyltransferase (GTP) activity"/>
    <property type="evidence" value="ECO:0007669"/>
    <property type="project" value="TreeGrafter"/>
</dbReference>
<sequence>MKLILLSGGSGKRLWPLSNESRSKQFLKLLKKDDGDYESMLQRVYSQIRYCMPKADVIISTGAKQKDSILNQLGHAVTILEEPSRRNTFPAILLSAAYLIFEQQTSLDEPVVILPVDPYAEIEYFETLRQMAQAVEQGTFPLVLMGIAPSYPSEKYGYIVPASSVHADSPTQVRSFVEKPSASVAEELIASGALWNGGVFACRLSYLAQHLHKNLNCSSFLDVMTQYDQLESTSFDYAVVEHETCIGMLPYHGYWRDLGTWNTLTGEMKDASMGRAILGEGAENTFVVNELSTPIVALGTKNLIIAASPDGILVSDLGKSSYMKPYVEHLGDTPMFEERRWGEYRIVEHTRQDDAETITKQALVHCGKTISFEHGISHKKIWILTMGRANIEIDGVCHCACAGDSFQIAPFQKHSLHALTEVSLLSVEFMESD</sequence>
<proteinExistence type="predicted"/>
<dbReference type="InterPro" id="IPR029044">
    <property type="entry name" value="Nucleotide-diphossugar_trans"/>
</dbReference>
<evidence type="ECO:0000313" key="2">
    <source>
        <dbReference type="EMBL" id="HJC71498.1"/>
    </source>
</evidence>
<evidence type="ECO:0000259" key="1">
    <source>
        <dbReference type="Pfam" id="PF00483"/>
    </source>
</evidence>
<dbReference type="Pfam" id="PF00483">
    <property type="entry name" value="NTP_transferase"/>
    <property type="match status" value="1"/>
</dbReference>
<dbReference type="InterPro" id="IPR051161">
    <property type="entry name" value="Mannose-6P_isomerase_type2"/>
</dbReference>
<keyword evidence="2" id="KW-0808">Transferase</keyword>
<keyword evidence="2" id="KW-0548">Nucleotidyltransferase</keyword>
<dbReference type="InterPro" id="IPR005835">
    <property type="entry name" value="NTP_transferase_dom"/>
</dbReference>
<dbReference type="Gene3D" id="3.90.550.10">
    <property type="entry name" value="Spore Coat Polysaccharide Biosynthesis Protein SpsA, Chain A"/>
    <property type="match status" value="1"/>
</dbReference>
<evidence type="ECO:0000313" key="3">
    <source>
        <dbReference type="Proteomes" id="UP000823918"/>
    </source>
</evidence>
<accession>A0A9D2Q3Z3</accession>
<gene>
    <name evidence="2" type="ORF">H9698_01720</name>
</gene>
<dbReference type="SUPFAM" id="SSF53448">
    <property type="entry name" value="Nucleotide-diphospho-sugar transferases"/>
    <property type="match status" value="1"/>
</dbReference>
<dbReference type="AlphaFoldDB" id="A0A9D2Q3Z3"/>
<comment type="caution">
    <text evidence="2">The sequence shown here is derived from an EMBL/GenBank/DDBJ whole genome shotgun (WGS) entry which is preliminary data.</text>
</comment>
<dbReference type="PANTHER" id="PTHR46390:SF1">
    <property type="entry name" value="MANNOSE-1-PHOSPHATE GUANYLYLTRANSFERASE"/>
    <property type="match status" value="1"/>
</dbReference>
<name>A0A9D2Q3Z3_9FIRM</name>